<dbReference type="InterPro" id="IPR006597">
    <property type="entry name" value="Sel1-like"/>
</dbReference>
<dbReference type="InterPro" id="IPR011990">
    <property type="entry name" value="TPR-like_helical_dom_sf"/>
</dbReference>
<dbReference type="SUPFAM" id="SSF81901">
    <property type="entry name" value="HCP-like"/>
    <property type="match status" value="1"/>
</dbReference>
<dbReference type="SMART" id="SM00671">
    <property type="entry name" value="SEL1"/>
    <property type="match status" value="2"/>
</dbReference>
<feature type="compositionally biased region" description="Polar residues" evidence="2">
    <location>
        <begin position="254"/>
        <end position="270"/>
    </location>
</feature>
<proteinExistence type="inferred from homology"/>
<sequence length="314" mass="34022">MSLAEEQHQPPAPAAAGPLPNAVTEEELMSSGHELPEGYTCPLCCLPIALPITEHSTNYGVQQDIPRAIELWTEASRLGDLDAHYKLGYRYYHGKDVEKDVARGIRHCQYAAMQGDPNSRHALGCHEYDNGNHELAVQHVMISAKMGHEGSLNFIKKMFMEGHATKAQYAEALKGYQNALEETKSAQREEAKALLNGSRRPFPANTGKFLLSCQLVKAHSLITSFGKCLRLPNLSVSDSGAGERGVSLSLDGSRLSNPSAPSCTQISRPPQTKALRSSPVGLQGRLGARRPSLLPWAQARSLRSNPKAPPGAAV</sequence>
<name>K0T2J5_THAOC</name>
<dbReference type="AlphaFoldDB" id="K0T2J5"/>
<dbReference type="Proteomes" id="UP000266841">
    <property type="component" value="Unassembled WGS sequence"/>
</dbReference>
<protein>
    <submittedName>
        <fullName evidence="3">Uncharacterized protein</fullName>
    </submittedName>
</protein>
<comment type="caution">
    <text evidence="3">The sequence shown here is derived from an EMBL/GenBank/DDBJ whole genome shotgun (WGS) entry which is preliminary data.</text>
</comment>
<keyword evidence="4" id="KW-1185">Reference proteome</keyword>
<dbReference type="EMBL" id="AGNL01005211">
    <property type="protein sequence ID" value="EJK72853.1"/>
    <property type="molecule type" value="Genomic_DNA"/>
</dbReference>
<gene>
    <name evidence="3" type="ORF">THAOC_05575</name>
</gene>
<dbReference type="Gene3D" id="1.25.40.10">
    <property type="entry name" value="Tetratricopeptide repeat domain"/>
    <property type="match status" value="1"/>
</dbReference>
<reference evidence="3 4" key="1">
    <citation type="journal article" date="2012" name="Genome Biol.">
        <title>Genome and low-iron response of an oceanic diatom adapted to chronic iron limitation.</title>
        <authorList>
            <person name="Lommer M."/>
            <person name="Specht M."/>
            <person name="Roy A.S."/>
            <person name="Kraemer L."/>
            <person name="Andreson R."/>
            <person name="Gutowska M.A."/>
            <person name="Wolf J."/>
            <person name="Bergner S.V."/>
            <person name="Schilhabel M.B."/>
            <person name="Klostermeier U.C."/>
            <person name="Beiko R.G."/>
            <person name="Rosenstiel P."/>
            <person name="Hippler M."/>
            <person name="Laroche J."/>
        </authorList>
    </citation>
    <scope>NUCLEOTIDE SEQUENCE [LARGE SCALE GENOMIC DNA]</scope>
    <source>
        <strain evidence="3 4">CCMP1005</strain>
    </source>
</reference>
<evidence type="ECO:0000313" key="3">
    <source>
        <dbReference type="EMBL" id="EJK72853.1"/>
    </source>
</evidence>
<organism evidence="3 4">
    <name type="scientific">Thalassiosira oceanica</name>
    <name type="common">Marine diatom</name>
    <dbReference type="NCBI Taxonomy" id="159749"/>
    <lineage>
        <taxon>Eukaryota</taxon>
        <taxon>Sar</taxon>
        <taxon>Stramenopiles</taxon>
        <taxon>Ochrophyta</taxon>
        <taxon>Bacillariophyta</taxon>
        <taxon>Coscinodiscophyceae</taxon>
        <taxon>Thalassiosirophycidae</taxon>
        <taxon>Thalassiosirales</taxon>
        <taxon>Thalassiosiraceae</taxon>
        <taxon>Thalassiosira</taxon>
    </lineage>
</organism>
<dbReference type="Pfam" id="PF08238">
    <property type="entry name" value="Sel1"/>
    <property type="match status" value="2"/>
</dbReference>
<dbReference type="InterPro" id="IPR050767">
    <property type="entry name" value="Sel1_AlgK"/>
</dbReference>
<dbReference type="OrthoDB" id="272077at2759"/>
<feature type="non-terminal residue" evidence="3">
    <location>
        <position position="314"/>
    </location>
</feature>
<comment type="similarity">
    <text evidence="1">Belongs to the sel-1 family.</text>
</comment>
<evidence type="ECO:0000256" key="1">
    <source>
        <dbReference type="ARBA" id="ARBA00038101"/>
    </source>
</evidence>
<evidence type="ECO:0000313" key="4">
    <source>
        <dbReference type="Proteomes" id="UP000266841"/>
    </source>
</evidence>
<dbReference type="PANTHER" id="PTHR11102:SF160">
    <property type="entry name" value="ERAD-ASSOCIATED E3 UBIQUITIN-PROTEIN LIGASE COMPONENT HRD3"/>
    <property type="match status" value="1"/>
</dbReference>
<feature type="region of interest" description="Disordered" evidence="2">
    <location>
        <begin position="1"/>
        <end position="21"/>
    </location>
</feature>
<feature type="region of interest" description="Disordered" evidence="2">
    <location>
        <begin position="238"/>
        <end position="286"/>
    </location>
</feature>
<accession>K0T2J5</accession>
<dbReference type="PANTHER" id="PTHR11102">
    <property type="entry name" value="SEL-1-LIKE PROTEIN"/>
    <property type="match status" value="1"/>
</dbReference>
<evidence type="ECO:0000256" key="2">
    <source>
        <dbReference type="SAM" id="MobiDB-lite"/>
    </source>
</evidence>